<name>A0A8T0MPD6_PANVG</name>
<accession>A0A8T0MPD6</accession>
<sequence>MSRAAWNYNYEKGLVHIMRDHVNIPMFRGQNGWTVEGWRSILEKFNQQFPSAHFTKGQLQEKEKELKGSWKAIRDARKESGIGWNDLLSMIIAEPEKWKKLVNDNAKLARFQKKPFPLYDDCTSLYAGSVATGELNFTSTGHLAPAAQLPPAANALAAAPQPPPAPLPPAAALSERSARSASFTSLDGPDITSAHNEAQSAHSNQDFVEGASGRRKRKQSHIGSAIEDYVQYKKKQTGKTIEALEERKKKEEAFSVPKCLDEMDAMDGLTDVEKSYGMDIFKSEIDREVFMNMKNKNVRLIWLKRQISALGGGDV</sequence>
<feature type="compositionally biased region" description="Polar residues" evidence="1">
    <location>
        <begin position="193"/>
        <end position="206"/>
    </location>
</feature>
<proteinExistence type="predicted"/>
<dbReference type="EMBL" id="CM029054">
    <property type="protein sequence ID" value="KAG2538895.1"/>
    <property type="molecule type" value="Genomic_DNA"/>
</dbReference>
<protein>
    <recommendedName>
        <fullName evidence="2">Myb/SANT-like domain-containing protein</fullName>
    </recommendedName>
</protein>
<feature type="domain" description="Myb/SANT-like" evidence="2">
    <location>
        <begin position="6"/>
        <end position="100"/>
    </location>
</feature>
<keyword evidence="4" id="KW-1185">Reference proteome</keyword>
<dbReference type="PANTHER" id="PTHR46934">
    <property type="entry name" value="MYB_DNA-BIND_3 DOMAIN-CONTAINING PROTEIN-RELATED"/>
    <property type="match status" value="1"/>
</dbReference>
<evidence type="ECO:0000256" key="1">
    <source>
        <dbReference type="SAM" id="MobiDB-lite"/>
    </source>
</evidence>
<dbReference type="Pfam" id="PF12776">
    <property type="entry name" value="Myb_DNA-bind_3"/>
    <property type="match status" value="1"/>
</dbReference>
<dbReference type="Proteomes" id="UP000823388">
    <property type="component" value="Chromosome 9N"/>
</dbReference>
<gene>
    <name evidence="3" type="ORF">PVAP13_9NG372800</name>
</gene>
<dbReference type="AlphaFoldDB" id="A0A8T0MPD6"/>
<evidence type="ECO:0000313" key="4">
    <source>
        <dbReference type="Proteomes" id="UP000823388"/>
    </source>
</evidence>
<comment type="caution">
    <text evidence="3">The sequence shown here is derived from an EMBL/GenBank/DDBJ whole genome shotgun (WGS) entry which is preliminary data.</text>
</comment>
<evidence type="ECO:0000259" key="2">
    <source>
        <dbReference type="Pfam" id="PF12776"/>
    </source>
</evidence>
<dbReference type="PANTHER" id="PTHR46934:SF13">
    <property type="entry name" value="MYB_SANT-LIKE DOMAIN-CONTAINING PROTEIN"/>
    <property type="match status" value="1"/>
</dbReference>
<evidence type="ECO:0000313" key="3">
    <source>
        <dbReference type="EMBL" id="KAG2538895.1"/>
    </source>
</evidence>
<feature type="region of interest" description="Disordered" evidence="1">
    <location>
        <begin position="155"/>
        <end position="220"/>
    </location>
</feature>
<dbReference type="InterPro" id="IPR024752">
    <property type="entry name" value="Myb/SANT-like_dom"/>
</dbReference>
<reference evidence="3" key="1">
    <citation type="submission" date="2020-05" db="EMBL/GenBank/DDBJ databases">
        <title>WGS assembly of Panicum virgatum.</title>
        <authorList>
            <person name="Lovell J.T."/>
            <person name="Jenkins J."/>
            <person name="Shu S."/>
            <person name="Juenger T.E."/>
            <person name="Schmutz J."/>
        </authorList>
    </citation>
    <scope>NUCLEOTIDE SEQUENCE</scope>
    <source>
        <strain evidence="3">AP13</strain>
    </source>
</reference>
<feature type="compositionally biased region" description="Pro residues" evidence="1">
    <location>
        <begin position="160"/>
        <end position="169"/>
    </location>
</feature>
<organism evidence="3 4">
    <name type="scientific">Panicum virgatum</name>
    <name type="common">Blackwell switchgrass</name>
    <dbReference type="NCBI Taxonomy" id="38727"/>
    <lineage>
        <taxon>Eukaryota</taxon>
        <taxon>Viridiplantae</taxon>
        <taxon>Streptophyta</taxon>
        <taxon>Embryophyta</taxon>
        <taxon>Tracheophyta</taxon>
        <taxon>Spermatophyta</taxon>
        <taxon>Magnoliopsida</taxon>
        <taxon>Liliopsida</taxon>
        <taxon>Poales</taxon>
        <taxon>Poaceae</taxon>
        <taxon>PACMAD clade</taxon>
        <taxon>Panicoideae</taxon>
        <taxon>Panicodae</taxon>
        <taxon>Paniceae</taxon>
        <taxon>Panicinae</taxon>
        <taxon>Panicum</taxon>
        <taxon>Panicum sect. Hiantes</taxon>
    </lineage>
</organism>